<dbReference type="InterPro" id="IPR015402">
    <property type="entry name" value="DUF1980"/>
</dbReference>
<evidence type="ECO:0000256" key="1">
    <source>
        <dbReference type="SAM" id="Phobius"/>
    </source>
</evidence>
<dbReference type="Pfam" id="PF21537">
    <property type="entry name" value="DUF1980_C"/>
    <property type="match status" value="1"/>
</dbReference>
<keyword evidence="1" id="KW-1133">Transmembrane helix</keyword>
<reference evidence="3 4" key="1">
    <citation type="submission" date="2018-10" db="EMBL/GenBank/DDBJ databases">
        <title>Isolation from cow dung.</title>
        <authorList>
            <person name="Ling L."/>
        </authorList>
    </citation>
    <scope>NUCLEOTIDE SEQUENCE [LARGE SCALE GENOMIC DNA]</scope>
    <source>
        <strain evidence="3 4">NEAU-LL90</strain>
    </source>
</reference>
<dbReference type="EMBL" id="RFFH01000005">
    <property type="protein sequence ID" value="RMI32303.1"/>
    <property type="molecule type" value="Genomic_DNA"/>
</dbReference>
<feature type="transmembrane region" description="Helical" evidence="1">
    <location>
        <begin position="34"/>
        <end position="53"/>
    </location>
</feature>
<dbReference type="PANTHER" id="PTHR40047">
    <property type="entry name" value="UPF0703 PROTEIN YCGQ"/>
    <property type="match status" value="1"/>
</dbReference>
<organism evidence="3 4">
    <name type="scientific">Nocardia stercoris</name>
    <dbReference type="NCBI Taxonomy" id="2483361"/>
    <lineage>
        <taxon>Bacteria</taxon>
        <taxon>Bacillati</taxon>
        <taxon>Actinomycetota</taxon>
        <taxon>Actinomycetes</taxon>
        <taxon>Mycobacteriales</taxon>
        <taxon>Nocardiaceae</taxon>
        <taxon>Nocardia</taxon>
    </lineage>
</organism>
<dbReference type="InterPro" id="IPR052955">
    <property type="entry name" value="UPF0703_membrane_permease"/>
</dbReference>
<keyword evidence="1" id="KW-0812">Transmembrane</keyword>
<comment type="caution">
    <text evidence="3">The sequence shown here is derived from an EMBL/GenBank/DDBJ whole genome shotgun (WGS) entry which is preliminary data.</text>
</comment>
<feature type="transmembrane region" description="Helical" evidence="1">
    <location>
        <begin position="73"/>
        <end position="90"/>
    </location>
</feature>
<dbReference type="RefSeq" id="WP_122188646.1">
    <property type="nucleotide sequence ID" value="NZ_RFFH01000005.1"/>
</dbReference>
<sequence>MNRVAQNFVLLLIGGAICKIALDGTYLRYVKPGLHPYLVVSGVLLVLLALSAIGRDIRGRDAGSGHHTERPHWLLLAPIAALLIVVPPALGARSVQTGAAAQADIAKPAGDDGKFAFPPLPSGAAPTIRLYDLIDRAAYDSSGSLDTRDITVIGFIVHTAEDGTARLDGSHDGLDLARLVITCCVADAQTMRIHLGGNVPELSDDTWVQVRGRVVPGSARPDNQMTPTVNVVSLQQIPQPARVYG</sequence>
<accession>A0A3M2L6Y7</accession>
<dbReference type="Proteomes" id="UP000279275">
    <property type="component" value="Unassembled WGS sequence"/>
</dbReference>
<keyword evidence="1" id="KW-0472">Membrane</keyword>
<evidence type="ECO:0000313" key="3">
    <source>
        <dbReference type="EMBL" id="RMI32303.1"/>
    </source>
</evidence>
<evidence type="ECO:0000259" key="2">
    <source>
        <dbReference type="Pfam" id="PF21537"/>
    </source>
</evidence>
<dbReference type="NCBIfam" id="TIGR03943">
    <property type="entry name" value="TIGR03943 family putative permease subunit"/>
    <property type="match status" value="1"/>
</dbReference>
<dbReference type="OrthoDB" id="359029at2"/>
<dbReference type="InterPro" id="IPR048447">
    <property type="entry name" value="DUF1980_C"/>
</dbReference>
<name>A0A3M2L6Y7_9NOCA</name>
<feature type="domain" description="DUF1980" evidence="2">
    <location>
        <begin position="143"/>
        <end position="244"/>
    </location>
</feature>
<protein>
    <submittedName>
        <fullName evidence="3">TIGR03943 family protein</fullName>
    </submittedName>
</protein>
<proteinExistence type="predicted"/>
<dbReference type="AlphaFoldDB" id="A0A3M2L6Y7"/>
<evidence type="ECO:0000313" key="4">
    <source>
        <dbReference type="Proteomes" id="UP000279275"/>
    </source>
</evidence>
<keyword evidence="4" id="KW-1185">Reference proteome</keyword>
<gene>
    <name evidence="3" type="ORF">EBN03_15085</name>
</gene>
<dbReference type="PANTHER" id="PTHR40047:SF1">
    <property type="entry name" value="UPF0703 PROTEIN YCGQ"/>
    <property type="match status" value="1"/>
</dbReference>